<sequence>MTNAPENSTAPDPTPDINSVPGRARWRFGHSPGGGASEPDPAPGVAGPDRHQGAPVGKAATEGGSQPETARTGRSRGRARPRDKKQRRAHSVRLNPSELALIQGGADAAGMSVAGFLAYSGLAMARNRSRTAVAIATEQDVLTELFAMRRQLGWAGSNLNQAAKILNSGGDVPHLAQVMADVHRAADAVRSAADKVANRQSDEAP</sequence>
<protein>
    <submittedName>
        <fullName evidence="2">Mobilization protein</fullName>
    </submittedName>
</protein>
<dbReference type="EMBL" id="JBHXKZ010000001">
    <property type="protein sequence ID" value="MFD4821180.1"/>
    <property type="molecule type" value="Genomic_DNA"/>
</dbReference>
<accession>A0ABW6ETC2</accession>
<dbReference type="Pfam" id="PF21983">
    <property type="entry name" value="NikA-like"/>
    <property type="match status" value="1"/>
</dbReference>
<feature type="compositionally biased region" description="Polar residues" evidence="1">
    <location>
        <begin position="1"/>
        <end position="11"/>
    </location>
</feature>
<dbReference type="Proteomes" id="UP001598352">
    <property type="component" value="Unassembled WGS sequence"/>
</dbReference>
<comment type="caution">
    <text evidence="2">The sequence shown here is derived from an EMBL/GenBank/DDBJ whole genome shotgun (WGS) entry which is preliminary data.</text>
</comment>
<evidence type="ECO:0000313" key="3">
    <source>
        <dbReference type="Proteomes" id="UP001598352"/>
    </source>
</evidence>
<evidence type="ECO:0000256" key="1">
    <source>
        <dbReference type="SAM" id="MobiDB-lite"/>
    </source>
</evidence>
<keyword evidence="3" id="KW-1185">Reference proteome</keyword>
<feature type="compositionally biased region" description="Basic residues" evidence="1">
    <location>
        <begin position="73"/>
        <end position="91"/>
    </location>
</feature>
<reference evidence="2 3" key="1">
    <citation type="submission" date="2024-09" db="EMBL/GenBank/DDBJ databases">
        <title>The Natural Products Discovery Center: Release of the First 8490 Sequenced Strains for Exploring Actinobacteria Biosynthetic Diversity.</title>
        <authorList>
            <person name="Kalkreuter E."/>
            <person name="Kautsar S.A."/>
            <person name="Yang D."/>
            <person name="Bader C.D."/>
            <person name="Teijaro C.N."/>
            <person name="Fluegel L."/>
            <person name="Davis C.M."/>
            <person name="Simpson J.R."/>
            <person name="Lauterbach L."/>
            <person name="Steele A.D."/>
            <person name="Gui C."/>
            <person name="Meng S."/>
            <person name="Li G."/>
            <person name="Viehrig K."/>
            <person name="Ye F."/>
            <person name="Su P."/>
            <person name="Kiefer A.F."/>
            <person name="Nichols A."/>
            <person name="Cepeda A.J."/>
            <person name="Yan W."/>
            <person name="Fan B."/>
            <person name="Jiang Y."/>
            <person name="Adhikari A."/>
            <person name="Zheng C.-J."/>
            <person name="Schuster L."/>
            <person name="Cowan T.M."/>
            <person name="Smanski M.J."/>
            <person name="Chevrette M.G."/>
            <person name="De Carvalho L.P.S."/>
            <person name="Shen B."/>
        </authorList>
    </citation>
    <scope>NUCLEOTIDE SEQUENCE [LARGE SCALE GENOMIC DNA]</scope>
    <source>
        <strain evidence="2 3">NPDC058428</strain>
    </source>
</reference>
<dbReference type="RefSeq" id="WP_382760497.1">
    <property type="nucleotide sequence ID" value="NZ_JBHXKZ010000001.1"/>
</dbReference>
<name>A0ABW6ETC2_9ACTN</name>
<feature type="region of interest" description="Disordered" evidence="1">
    <location>
        <begin position="1"/>
        <end position="92"/>
    </location>
</feature>
<gene>
    <name evidence="2" type="ORF">ACFWOQ_01215</name>
</gene>
<organism evidence="2 3">
    <name type="scientific">Streptomyces rubiginosohelvolus</name>
    <dbReference type="NCBI Taxonomy" id="67362"/>
    <lineage>
        <taxon>Bacteria</taxon>
        <taxon>Bacillati</taxon>
        <taxon>Actinomycetota</taxon>
        <taxon>Actinomycetes</taxon>
        <taxon>Kitasatosporales</taxon>
        <taxon>Streptomycetaceae</taxon>
        <taxon>Streptomyces</taxon>
    </lineage>
</organism>
<proteinExistence type="predicted"/>
<dbReference type="InterPro" id="IPR053842">
    <property type="entry name" value="NikA-like"/>
</dbReference>
<evidence type="ECO:0000313" key="2">
    <source>
        <dbReference type="EMBL" id="MFD4821180.1"/>
    </source>
</evidence>